<name>A0A6J7RPY0_9ZZZZ</name>
<dbReference type="AlphaFoldDB" id="A0A6J7RPY0"/>
<sequence>MPVVEEAQRVVGQRAASFDRCCHLSELVADRLEVANRATESLPLRRIEQCLVKDELHRGDGAERHHQPLPLEVGHDQLEALVDSPEQVFGRHKDLIERDQRRVGGVPAHLLELRSAVAGLVGVNDEERDAAVAALGRCFDGHHDKVGSNAVRDVALLAADNPAAVNLFGVRAQRRYVGAGIRFGDPQRGDLRAGN</sequence>
<dbReference type="EMBL" id="CAFBPX010000033">
    <property type="protein sequence ID" value="CAB5030796.1"/>
    <property type="molecule type" value="Genomic_DNA"/>
</dbReference>
<evidence type="ECO:0000313" key="1">
    <source>
        <dbReference type="EMBL" id="CAB5030796.1"/>
    </source>
</evidence>
<gene>
    <name evidence="1" type="ORF">UFOPK4175_00298</name>
</gene>
<reference evidence="1" key="1">
    <citation type="submission" date="2020-05" db="EMBL/GenBank/DDBJ databases">
        <authorList>
            <person name="Chiriac C."/>
            <person name="Salcher M."/>
            <person name="Ghai R."/>
            <person name="Kavagutti S V."/>
        </authorList>
    </citation>
    <scope>NUCLEOTIDE SEQUENCE</scope>
</reference>
<protein>
    <submittedName>
        <fullName evidence="1">Unannotated protein</fullName>
    </submittedName>
</protein>
<accession>A0A6J7RPY0</accession>
<organism evidence="1">
    <name type="scientific">freshwater metagenome</name>
    <dbReference type="NCBI Taxonomy" id="449393"/>
    <lineage>
        <taxon>unclassified sequences</taxon>
        <taxon>metagenomes</taxon>
        <taxon>ecological metagenomes</taxon>
    </lineage>
</organism>
<proteinExistence type="predicted"/>